<evidence type="ECO:0000256" key="4">
    <source>
        <dbReference type="PROSITE-ProRule" id="PRU00510"/>
    </source>
</evidence>
<dbReference type="InterPro" id="IPR000962">
    <property type="entry name" value="Znf_DskA_TraR"/>
</dbReference>
<keyword evidence="3" id="KW-0862">Zinc</keyword>
<keyword evidence="2" id="KW-0863">Zinc-finger</keyword>
<accession>A0ABN3GQN9</accession>
<sequence length="116" mass="12611">MTYPSTSIATALHEQLESQYAQHIARLTTLTCRPRKGAEDEAAIAAARHAIAETARALQRMADGSYGRCERCKLPVPDAQLRHRPTARACLRCRLAPASLPRLCTATTAAPSRSGR</sequence>
<feature type="domain" description="Zinc finger DksA/TraR C4-type" evidence="5">
    <location>
        <begin position="64"/>
        <end position="93"/>
    </location>
</feature>
<dbReference type="Gene3D" id="1.20.120.910">
    <property type="entry name" value="DksA, coiled-coil domain"/>
    <property type="match status" value="1"/>
</dbReference>
<keyword evidence="7" id="KW-1185">Reference proteome</keyword>
<dbReference type="Proteomes" id="UP001501444">
    <property type="component" value="Unassembled WGS sequence"/>
</dbReference>
<dbReference type="PANTHER" id="PTHR33823">
    <property type="entry name" value="RNA POLYMERASE-BINDING TRANSCRIPTION FACTOR DKSA-RELATED"/>
    <property type="match status" value="1"/>
</dbReference>
<dbReference type="PROSITE" id="PS51128">
    <property type="entry name" value="ZF_DKSA_2"/>
    <property type="match status" value="1"/>
</dbReference>
<evidence type="ECO:0000256" key="1">
    <source>
        <dbReference type="ARBA" id="ARBA00022723"/>
    </source>
</evidence>
<evidence type="ECO:0000259" key="5">
    <source>
        <dbReference type="Pfam" id="PF01258"/>
    </source>
</evidence>
<organism evidence="6 7">
    <name type="scientific">Dactylosporangium salmoneum</name>
    <dbReference type="NCBI Taxonomy" id="53361"/>
    <lineage>
        <taxon>Bacteria</taxon>
        <taxon>Bacillati</taxon>
        <taxon>Actinomycetota</taxon>
        <taxon>Actinomycetes</taxon>
        <taxon>Micromonosporales</taxon>
        <taxon>Micromonosporaceae</taxon>
        <taxon>Dactylosporangium</taxon>
    </lineage>
</organism>
<gene>
    <name evidence="6" type="ORF">GCM10010170_052270</name>
</gene>
<dbReference type="Pfam" id="PF01258">
    <property type="entry name" value="zf-dskA_traR"/>
    <property type="match status" value="1"/>
</dbReference>
<dbReference type="EMBL" id="BAAARV010000046">
    <property type="protein sequence ID" value="GAA2358512.1"/>
    <property type="molecule type" value="Genomic_DNA"/>
</dbReference>
<evidence type="ECO:0000313" key="6">
    <source>
        <dbReference type="EMBL" id="GAA2358512.1"/>
    </source>
</evidence>
<evidence type="ECO:0000313" key="7">
    <source>
        <dbReference type="Proteomes" id="UP001501444"/>
    </source>
</evidence>
<reference evidence="6 7" key="1">
    <citation type="journal article" date="2019" name="Int. J. Syst. Evol. Microbiol.">
        <title>The Global Catalogue of Microorganisms (GCM) 10K type strain sequencing project: providing services to taxonomists for standard genome sequencing and annotation.</title>
        <authorList>
            <consortium name="The Broad Institute Genomics Platform"/>
            <consortium name="The Broad Institute Genome Sequencing Center for Infectious Disease"/>
            <person name="Wu L."/>
            <person name="Ma J."/>
        </authorList>
    </citation>
    <scope>NUCLEOTIDE SEQUENCE [LARGE SCALE GENOMIC DNA]</scope>
    <source>
        <strain evidence="6 7">JCM 3272</strain>
    </source>
</reference>
<proteinExistence type="predicted"/>
<name>A0ABN3GQN9_9ACTN</name>
<comment type="caution">
    <text evidence="6">The sequence shown here is derived from an EMBL/GenBank/DDBJ whole genome shotgun (WGS) entry which is preliminary data.</text>
</comment>
<dbReference type="RefSeq" id="WP_344615147.1">
    <property type="nucleotide sequence ID" value="NZ_BAAARV010000046.1"/>
</dbReference>
<evidence type="ECO:0000256" key="2">
    <source>
        <dbReference type="ARBA" id="ARBA00022771"/>
    </source>
</evidence>
<keyword evidence="1" id="KW-0479">Metal-binding</keyword>
<feature type="zinc finger region" description="dksA C4-type" evidence="4">
    <location>
        <begin position="69"/>
        <end position="93"/>
    </location>
</feature>
<protein>
    <recommendedName>
        <fullName evidence="5">Zinc finger DksA/TraR C4-type domain-containing protein</fullName>
    </recommendedName>
</protein>
<evidence type="ECO:0000256" key="3">
    <source>
        <dbReference type="ARBA" id="ARBA00022833"/>
    </source>
</evidence>